<dbReference type="EMBL" id="CP002850">
    <property type="protein sequence ID" value="AEH62687.1"/>
    <property type="molecule type" value="Genomic_DNA"/>
</dbReference>
<proteinExistence type="inferred from homology"/>
<dbReference type="PROSITE" id="PS51747">
    <property type="entry name" value="CYT_DCMP_DEAMINASES_2"/>
    <property type="match status" value="1"/>
</dbReference>
<evidence type="ECO:0000256" key="5">
    <source>
        <dbReference type="ARBA" id="ARBA00022801"/>
    </source>
</evidence>
<keyword evidence="3 8" id="KW-0819">tRNA processing</keyword>
<evidence type="ECO:0000256" key="4">
    <source>
        <dbReference type="ARBA" id="ARBA00022723"/>
    </source>
</evidence>
<dbReference type="InterPro" id="IPR002125">
    <property type="entry name" value="CMP_dCMP_dom"/>
</dbReference>
<keyword evidence="6 8" id="KW-0862">Zinc</keyword>
<dbReference type="PANTHER" id="PTHR11079">
    <property type="entry name" value="CYTOSINE DEAMINASE FAMILY MEMBER"/>
    <property type="match status" value="1"/>
</dbReference>
<evidence type="ECO:0000256" key="3">
    <source>
        <dbReference type="ARBA" id="ARBA00022694"/>
    </source>
</evidence>
<dbReference type="CDD" id="cd01285">
    <property type="entry name" value="nucleoside_deaminase"/>
    <property type="match status" value="1"/>
</dbReference>
<dbReference type="GO" id="GO:0008270">
    <property type="term" value="F:zinc ion binding"/>
    <property type="evidence" value="ECO:0007669"/>
    <property type="project" value="UniProtKB-UniRule"/>
</dbReference>
<dbReference type="AlphaFoldDB" id="A0A0H3G1K4"/>
<dbReference type="GO" id="GO:0002100">
    <property type="term" value="P:tRNA wobble adenosine to inosine editing"/>
    <property type="evidence" value="ECO:0007669"/>
    <property type="project" value="UniProtKB-UniRule"/>
</dbReference>
<dbReference type="RefSeq" id="WP_014500744.1">
    <property type="nucleotide sequence ID" value="NC_017262.1"/>
</dbReference>
<reference evidence="10 11" key="1">
    <citation type="journal article" date="2011" name="J. Bacteriol.">
        <title>Genome sequence of the ethanol-producing Zymomonas mobilis subsp. mobilis lectotype strain ATCC 10988.</title>
        <authorList>
            <person name="Pappas K.M."/>
            <person name="Kouvelis V.N."/>
            <person name="Saunders E."/>
            <person name="Brettin T.S."/>
            <person name="Bruce D."/>
            <person name="Detter C."/>
            <person name="Balakireva M."/>
            <person name="Han C.S."/>
            <person name="Savvakis G."/>
            <person name="Kyrpides N.C."/>
            <person name="Typas M.A."/>
        </authorList>
    </citation>
    <scope>NUCLEOTIDE SEQUENCE [LARGE SCALE GENOMIC DNA]</scope>
    <source>
        <strain evidence="11">ATCC 10988 / DSM 424 / CCUG 17860 / LMG 404 / NCIMB 8938 / NRRL B-806 / ZM1</strain>
    </source>
</reference>
<dbReference type="GO" id="GO:0052717">
    <property type="term" value="F:tRNA-specific adenosine-34 deaminase activity"/>
    <property type="evidence" value="ECO:0007669"/>
    <property type="project" value="UniProtKB-UniRule"/>
</dbReference>
<feature type="binding site" evidence="8">
    <location>
        <position position="93"/>
    </location>
    <ligand>
        <name>Zn(2+)</name>
        <dbReference type="ChEBI" id="CHEBI:29105"/>
        <note>catalytic</note>
    </ligand>
</feature>
<dbReference type="Gene3D" id="3.40.140.10">
    <property type="entry name" value="Cytidine Deaminase, domain 2"/>
    <property type="match status" value="1"/>
</dbReference>
<dbReference type="InterPro" id="IPR058535">
    <property type="entry name" value="MafB19-deam"/>
</dbReference>
<dbReference type="PROSITE" id="PS00903">
    <property type="entry name" value="CYT_DCMP_DEAMINASES_1"/>
    <property type="match status" value="1"/>
</dbReference>
<gene>
    <name evidence="8" type="primary">tadA</name>
    <name evidence="10" type="ordered locus">Zmob_0850</name>
</gene>
<evidence type="ECO:0000256" key="2">
    <source>
        <dbReference type="ARBA" id="ARBA00011738"/>
    </source>
</evidence>
<dbReference type="InterPro" id="IPR016193">
    <property type="entry name" value="Cytidine_deaminase-like"/>
</dbReference>
<dbReference type="SUPFAM" id="SSF53927">
    <property type="entry name" value="Cytidine deaminase-like"/>
    <property type="match status" value="1"/>
</dbReference>
<keyword evidence="4 8" id="KW-0479">Metal-binding</keyword>
<evidence type="ECO:0000256" key="8">
    <source>
        <dbReference type="HAMAP-Rule" id="MF_00972"/>
    </source>
</evidence>
<comment type="similarity">
    <text evidence="1">Belongs to the cytidine and deoxycytidylate deaminase family. ADAT2 subfamily.</text>
</comment>
<feature type="binding site" evidence="8">
    <location>
        <position position="96"/>
    </location>
    <ligand>
        <name>Zn(2+)</name>
        <dbReference type="ChEBI" id="CHEBI:29105"/>
        <note>catalytic</note>
    </ligand>
</feature>
<dbReference type="Pfam" id="PF14437">
    <property type="entry name" value="MafB19-deam"/>
    <property type="match status" value="1"/>
</dbReference>
<comment type="catalytic activity">
    <reaction evidence="7 8">
        <text>adenosine(34) in tRNA + H2O + H(+) = inosine(34) in tRNA + NH4(+)</text>
        <dbReference type="Rhea" id="RHEA:43168"/>
        <dbReference type="Rhea" id="RHEA-COMP:10373"/>
        <dbReference type="Rhea" id="RHEA-COMP:10374"/>
        <dbReference type="ChEBI" id="CHEBI:15377"/>
        <dbReference type="ChEBI" id="CHEBI:15378"/>
        <dbReference type="ChEBI" id="CHEBI:28938"/>
        <dbReference type="ChEBI" id="CHEBI:74411"/>
        <dbReference type="ChEBI" id="CHEBI:82852"/>
        <dbReference type="EC" id="3.5.4.33"/>
    </reaction>
</comment>
<evidence type="ECO:0000313" key="10">
    <source>
        <dbReference type="EMBL" id="AEH62687.1"/>
    </source>
</evidence>
<dbReference type="HAMAP" id="MF_00972">
    <property type="entry name" value="tRNA_aden_deaminase"/>
    <property type="match status" value="1"/>
</dbReference>
<dbReference type="InterPro" id="IPR016192">
    <property type="entry name" value="APOBEC/CMP_deaminase_Zn-bd"/>
</dbReference>
<dbReference type="InterPro" id="IPR028883">
    <property type="entry name" value="tRNA_aden_deaminase"/>
</dbReference>
<feature type="active site" description="Proton donor" evidence="8">
    <location>
        <position position="65"/>
    </location>
</feature>
<comment type="function">
    <text evidence="8">Catalyzes the deamination of adenosine to inosine at the wobble position 34 of tRNA(Arg2).</text>
</comment>
<dbReference type="OrthoDB" id="9802676at2"/>
<evidence type="ECO:0000259" key="9">
    <source>
        <dbReference type="PROSITE" id="PS51747"/>
    </source>
</evidence>
<evidence type="ECO:0000313" key="11">
    <source>
        <dbReference type="Proteomes" id="UP000001494"/>
    </source>
</evidence>
<dbReference type="KEGG" id="zmm:Zmob_0850"/>
<evidence type="ECO:0000256" key="7">
    <source>
        <dbReference type="ARBA" id="ARBA00048045"/>
    </source>
</evidence>
<dbReference type="HOGENOM" id="CLU_025810_3_2_5"/>
<dbReference type="EC" id="3.5.4.33" evidence="8"/>
<dbReference type="Proteomes" id="UP000001494">
    <property type="component" value="Chromosome"/>
</dbReference>
<feature type="domain" description="CMP/dCMP-type deaminase" evidence="9">
    <location>
        <begin position="11"/>
        <end position="121"/>
    </location>
</feature>
<protein>
    <recommendedName>
        <fullName evidence="8">tRNA-specific adenosine deaminase</fullName>
        <ecNumber evidence="8">3.5.4.33</ecNumber>
    </recommendedName>
</protein>
<organism evidence="10 11">
    <name type="scientific">Zymomonas mobilis subsp. mobilis (strain ATCC 10988 / DSM 424 / LMG 404 / NCIMB 8938 / NRRL B-806 / ZM1)</name>
    <dbReference type="NCBI Taxonomy" id="555217"/>
    <lineage>
        <taxon>Bacteria</taxon>
        <taxon>Pseudomonadati</taxon>
        <taxon>Pseudomonadota</taxon>
        <taxon>Alphaproteobacteria</taxon>
        <taxon>Sphingomonadales</taxon>
        <taxon>Zymomonadaceae</taxon>
        <taxon>Zymomonas</taxon>
    </lineage>
</organism>
<dbReference type="PANTHER" id="PTHR11079:SF202">
    <property type="entry name" value="TRNA-SPECIFIC ADENOSINE DEAMINASE"/>
    <property type="match status" value="1"/>
</dbReference>
<feature type="binding site" evidence="8">
    <location>
        <position position="63"/>
    </location>
    <ligand>
        <name>Zn(2+)</name>
        <dbReference type="ChEBI" id="CHEBI:29105"/>
        <note>catalytic</note>
    </ligand>
</feature>
<name>A0A0H3G1K4_ZYMMA</name>
<sequence>MVSVISTFSPFPLPEPMRHALLQAESAAHQGEVPVGAVVTFKGKIIAVAGNAMQPPFIDPTGHAEVRALRQAASVLGSSRLDQCDLWVTLEPCAMCAGAIATARIRRLYYGADDPKGGAVLSGVRLFFQPSCHHQPEIYNDLGSRKASELLRQFFKQKRK</sequence>
<comment type="subunit">
    <text evidence="2 8">Homodimer.</text>
</comment>
<accession>A0A0H3G1K4</accession>
<evidence type="ECO:0000256" key="6">
    <source>
        <dbReference type="ARBA" id="ARBA00022833"/>
    </source>
</evidence>
<comment type="cofactor">
    <cofactor evidence="8">
        <name>Zn(2+)</name>
        <dbReference type="ChEBI" id="CHEBI:29105"/>
    </cofactor>
    <text evidence="8">Binds 1 zinc ion per subunit.</text>
</comment>
<keyword evidence="5 8" id="KW-0378">Hydrolase</keyword>
<dbReference type="eggNOG" id="COG0590">
    <property type="taxonomic scope" value="Bacteria"/>
</dbReference>
<evidence type="ECO:0000256" key="1">
    <source>
        <dbReference type="ARBA" id="ARBA00010669"/>
    </source>
</evidence>